<gene>
    <name evidence="1" type="primary">22</name>
    <name evidence="1" type="ORF">SEA_MORGANA_22</name>
</gene>
<proteinExistence type="predicted"/>
<evidence type="ECO:0000313" key="1">
    <source>
        <dbReference type="EMBL" id="XAO35456.1"/>
    </source>
</evidence>
<name>A0AAX4RC97_9CAUD</name>
<accession>A0AAX4RC97</accession>
<organism evidence="1 2">
    <name type="scientific">Gordonia phage Morgana</name>
    <dbReference type="NCBI Taxonomy" id="3137292"/>
    <lineage>
        <taxon>Viruses</taxon>
        <taxon>Duplodnaviria</taxon>
        <taxon>Heunggongvirae</taxon>
        <taxon>Uroviricota</taxon>
        <taxon>Caudoviricetes</taxon>
        <taxon>Kruegerviridae</taxon>
        <taxon>Cafassovirus</taxon>
        <taxon>Cafassovirus morgana</taxon>
    </lineage>
</organism>
<evidence type="ECO:0000313" key="2">
    <source>
        <dbReference type="Proteomes" id="UP001494874"/>
    </source>
</evidence>
<protein>
    <recommendedName>
        <fullName evidence="3">Minor tail protein</fullName>
    </recommendedName>
</protein>
<keyword evidence="2" id="KW-1185">Reference proteome</keyword>
<dbReference type="EMBL" id="PP537962">
    <property type="protein sequence ID" value="XAO35456.1"/>
    <property type="molecule type" value="Genomic_DNA"/>
</dbReference>
<evidence type="ECO:0008006" key="3">
    <source>
        <dbReference type="Google" id="ProtNLM"/>
    </source>
</evidence>
<sequence>MANELDTVWELPETPGVTYTSSYGSGGVSGLPSNWIRIVGTREGVPTEGDPEPEPIVVLEVGFAGP</sequence>
<dbReference type="Proteomes" id="UP001494874">
    <property type="component" value="Segment"/>
</dbReference>
<reference evidence="1 2" key="1">
    <citation type="submission" date="2024-03" db="EMBL/GenBank/DDBJ databases">
        <authorList>
            <person name="Shriver K.J."/>
            <person name="Jarquin D.M."/>
            <person name="Bolanos-Abarca L."/>
            <person name="Cohen Z.M."/>
            <person name="Hayes E."/>
            <person name="Mustafa Y."/>
            <person name="Pacheco-Mendoza M."/>
            <person name="Broussard A.C."/>
            <person name="Fogarty M.P."/>
            <person name="Ko C."/>
            <person name="Russell D.A."/>
            <person name="Jacobs-Sera D."/>
            <person name="Hatfull G.F."/>
        </authorList>
    </citation>
    <scope>NUCLEOTIDE SEQUENCE [LARGE SCALE GENOMIC DNA]</scope>
</reference>